<dbReference type="InterPro" id="IPR035897">
    <property type="entry name" value="Toll_tir_struct_dom_sf"/>
</dbReference>
<dbReference type="Proteomes" id="UP000076079">
    <property type="component" value="Chromosome"/>
</dbReference>
<dbReference type="SUPFAM" id="SSF52200">
    <property type="entry name" value="Toll/Interleukin receptor TIR domain"/>
    <property type="match status" value="1"/>
</dbReference>
<gene>
    <name evidence="2" type="ORF">LuPra_02521</name>
</gene>
<dbReference type="SMART" id="SM00255">
    <property type="entry name" value="TIR"/>
    <property type="match status" value="1"/>
</dbReference>
<dbReference type="KEGG" id="abac:LuPra_02521"/>
<dbReference type="STRING" id="1855912.LuPra_02521"/>
<dbReference type="OrthoDB" id="104289at2"/>
<keyword evidence="3" id="KW-1185">Reference proteome</keyword>
<dbReference type="RefSeq" id="WP_110171065.1">
    <property type="nucleotide sequence ID" value="NZ_CP015136.1"/>
</dbReference>
<dbReference type="AlphaFoldDB" id="A0A143PLK8"/>
<organism evidence="2 3">
    <name type="scientific">Luteitalea pratensis</name>
    <dbReference type="NCBI Taxonomy" id="1855912"/>
    <lineage>
        <taxon>Bacteria</taxon>
        <taxon>Pseudomonadati</taxon>
        <taxon>Acidobacteriota</taxon>
        <taxon>Vicinamibacteria</taxon>
        <taxon>Vicinamibacterales</taxon>
        <taxon>Vicinamibacteraceae</taxon>
        <taxon>Luteitalea</taxon>
    </lineage>
</organism>
<evidence type="ECO:0000313" key="3">
    <source>
        <dbReference type="Proteomes" id="UP000076079"/>
    </source>
</evidence>
<name>A0A143PLK8_LUTPR</name>
<dbReference type="PROSITE" id="PS50104">
    <property type="entry name" value="TIR"/>
    <property type="match status" value="1"/>
</dbReference>
<evidence type="ECO:0000259" key="1">
    <source>
        <dbReference type="PROSITE" id="PS50104"/>
    </source>
</evidence>
<reference evidence="2 3" key="1">
    <citation type="journal article" date="2016" name="Genome Announc.">
        <title>First Complete Genome Sequence of a Subdivision 6 Acidobacterium Strain.</title>
        <authorList>
            <person name="Huang S."/>
            <person name="Vieira S."/>
            <person name="Bunk B."/>
            <person name="Riedel T."/>
            <person name="Sproer C."/>
            <person name="Overmann J."/>
        </authorList>
    </citation>
    <scope>NUCLEOTIDE SEQUENCE [LARGE SCALE GENOMIC DNA]</scope>
    <source>
        <strain evidence="3">DSM 100886 HEG_-6_39</strain>
    </source>
</reference>
<feature type="domain" description="TIR" evidence="1">
    <location>
        <begin position="1"/>
        <end position="163"/>
    </location>
</feature>
<accession>A0A143PLK8</accession>
<proteinExistence type="predicted"/>
<dbReference type="GO" id="GO:0007165">
    <property type="term" value="P:signal transduction"/>
    <property type="evidence" value="ECO:0007669"/>
    <property type="project" value="InterPro"/>
</dbReference>
<dbReference type="EMBL" id="CP015136">
    <property type="protein sequence ID" value="AMY09306.1"/>
    <property type="molecule type" value="Genomic_DNA"/>
</dbReference>
<dbReference type="Gene3D" id="3.40.50.10140">
    <property type="entry name" value="Toll/interleukin-1 receptor homology (TIR) domain"/>
    <property type="match status" value="1"/>
</dbReference>
<dbReference type="Pfam" id="PF13676">
    <property type="entry name" value="TIR_2"/>
    <property type="match status" value="1"/>
</dbReference>
<protein>
    <submittedName>
        <fullName evidence="2">TIR domain protein</fullName>
    </submittedName>
</protein>
<dbReference type="InterPro" id="IPR000157">
    <property type="entry name" value="TIR_dom"/>
</dbReference>
<sequence length="487" mass="53558">MSEVFISYAHADDLPFAEDTPGWVTALADRLEKSLMMRRGGSRVAVWMDHRLEPEKQVDGALRDRVRRAECFVAVLSPRYLESPWCRKELDAFIAHAGEQGERVFLLEMSPTSREEWPRGIRNLSARKFWAQGFDDPTAMPLGWPVADPAQDRPYWRALNELSHFVSARLQAAGAVTRDDDARCVWIADPTDHVLESWERLAGALRQQGYTVRPSAPGEYPTAREDDYRAALEADLTAADTFVQLLGPHPGRRPSWSELPYTMLQAAAARATSTNRSQAFSLWRSPDVQLGTITNPEYAQLLTGAAAGGLEDFQRHVLSRLAPKPFVDTLSRPIAAPESATMGALSICVSADGPDRELGQRVRDVLFTLGADVSLTPEPAPDQPPAQWRQDYETILGASHGVVIIYGSTPPSWVQAQVQAARKLLARTRRGVWGALLDGPPGGQPDHGVRSHNVVLLDCRNGVAPEPLKLFLDTLRSGGTEASAAHA</sequence>
<evidence type="ECO:0000313" key="2">
    <source>
        <dbReference type="EMBL" id="AMY09306.1"/>
    </source>
</evidence>
<reference evidence="3" key="2">
    <citation type="submission" date="2016-04" db="EMBL/GenBank/DDBJ databases">
        <title>First Complete Genome Sequence of a Subdivision 6 Acidobacterium.</title>
        <authorList>
            <person name="Huang S."/>
            <person name="Vieira S."/>
            <person name="Bunk B."/>
            <person name="Riedel T."/>
            <person name="Sproeer C."/>
            <person name="Overmann J."/>
        </authorList>
    </citation>
    <scope>NUCLEOTIDE SEQUENCE [LARGE SCALE GENOMIC DNA]</scope>
    <source>
        <strain evidence="3">DSM 100886 HEG_-6_39</strain>
    </source>
</reference>